<protein>
    <recommendedName>
        <fullName evidence="4">Short chain dehydrogenase</fullName>
    </recommendedName>
</protein>
<keyword evidence="1" id="KW-0560">Oxidoreductase</keyword>
<dbReference type="SUPFAM" id="SSF51735">
    <property type="entry name" value="NAD(P)-binding Rossmann-fold domains"/>
    <property type="match status" value="1"/>
</dbReference>
<dbReference type="InterPro" id="IPR036291">
    <property type="entry name" value="NAD(P)-bd_dom_sf"/>
</dbReference>
<dbReference type="PANTHER" id="PTHR43157:SF31">
    <property type="entry name" value="PHOSPHATIDYLINOSITOL-GLYCAN BIOSYNTHESIS CLASS F PROTEIN"/>
    <property type="match status" value="1"/>
</dbReference>
<gene>
    <name evidence="2" type="ORF">CPJCM30710_10740</name>
</gene>
<evidence type="ECO:0000313" key="3">
    <source>
        <dbReference type="Proteomes" id="UP000679179"/>
    </source>
</evidence>
<dbReference type="AlphaFoldDB" id="A0A919RZE2"/>
<dbReference type="Proteomes" id="UP000679179">
    <property type="component" value="Unassembled WGS sequence"/>
</dbReference>
<evidence type="ECO:0000256" key="1">
    <source>
        <dbReference type="ARBA" id="ARBA00023002"/>
    </source>
</evidence>
<sequence length="131" mass="14693">MNYFNKFKRNGKTKLLDIMFTAELARKLSNIGVTVNALNPGFNVTGLGRELWFAAALERILKFFNIGDPRKGADIIVRLAVEEQYKGVTGGYFNVGSGKPIIPVYPGGDSNMQNKLWNDTKELLQEKGFFE</sequence>
<comment type="caution">
    <text evidence="2">The sequence shown here is derived from an EMBL/GenBank/DDBJ whole genome shotgun (WGS) entry which is preliminary data.</text>
</comment>
<proteinExistence type="predicted"/>
<dbReference type="RefSeq" id="WP_246503463.1">
    <property type="nucleotide sequence ID" value="NZ_BOPZ01000006.1"/>
</dbReference>
<evidence type="ECO:0000313" key="2">
    <source>
        <dbReference type="EMBL" id="GIM28408.1"/>
    </source>
</evidence>
<keyword evidence="3" id="KW-1185">Reference proteome</keyword>
<reference evidence="2" key="1">
    <citation type="submission" date="2021-03" db="EMBL/GenBank/DDBJ databases">
        <title>Taxonomic study of Clostridium polyendosporum from meadow-gley soil under rice.</title>
        <authorList>
            <person name="Kobayashi H."/>
            <person name="Tanizawa Y."/>
            <person name="Yagura M."/>
        </authorList>
    </citation>
    <scope>NUCLEOTIDE SEQUENCE</scope>
    <source>
        <strain evidence="2">JCM 30710</strain>
    </source>
</reference>
<dbReference type="EMBL" id="BOPZ01000006">
    <property type="protein sequence ID" value="GIM28408.1"/>
    <property type="molecule type" value="Genomic_DNA"/>
</dbReference>
<name>A0A919RZE2_9CLOT</name>
<accession>A0A919RZE2</accession>
<dbReference type="PANTHER" id="PTHR43157">
    <property type="entry name" value="PHOSPHATIDYLINOSITOL-GLYCAN BIOSYNTHESIS CLASS F PROTEIN-RELATED"/>
    <property type="match status" value="1"/>
</dbReference>
<dbReference type="Gene3D" id="3.40.50.720">
    <property type="entry name" value="NAD(P)-binding Rossmann-like Domain"/>
    <property type="match status" value="1"/>
</dbReference>
<dbReference type="GO" id="GO:0016491">
    <property type="term" value="F:oxidoreductase activity"/>
    <property type="evidence" value="ECO:0007669"/>
    <property type="project" value="UniProtKB-KW"/>
</dbReference>
<organism evidence="2 3">
    <name type="scientific">Clostridium polyendosporum</name>
    <dbReference type="NCBI Taxonomy" id="69208"/>
    <lineage>
        <taxon>Bacteria</taxon>
        <taxon>Bacillati</taxon>
        <taxon>Bacillota</taxon>
        <taxon>Clostridia</taxon>
        <taxon>Eubacteriales</taxon>
        <taxon>Clostridiaceae</taxon>
        <taxon>Clostridium</taxon>
    </lineage>
</organism>
<evidence type="ECO:0008006" key="4">
    <source>
        <dbReference type="Google" id="ProtNLM"/>
    </source>
</evidence>